<comment type="caution">
    <text evidence="6">The sequence shown here is derived from an EMBL/GenBank/DDBJ whole genome shotgun (WGS) entry which is preliminary data.</text>
</comment>
<protein>
    <submittedName>
        <fullName evidence="6">Membrane protein</fullName>
    </submittedName>
</protein>
<dbReference type="SUPFAM" id="SSF103088">
    <property type="entry name" value="OmpA-like"/>
    <property type="match status" value="1"/>
</dbReference>
<dbReference type="Pfam" id="PF00691">
    <property type="entry name" value="OmpA"/>
    <property type="match status" value="1"/>
</dbReference>
<dbReference type="eggNOG" id="COG0457">
    <property type="taxonomic scope" value="Bacteria"/>
</dbReference>
<dbReference type="PRINTS" id="PR01021">
    <property type="entry name" value="OMPADOMAIN"/>
</dbReference>
<dbReference type="InterPro" id="IPR011042">
    <property type="entry name" value="6-blade_b-propeller_TolB-like"/>
</dbReference>
<organism evidence="6 7">
    <name type="scientific">Porphyromonas gingivicanis</name>
    <dbReference type="NCBI Taxonomy" id="266762"/>
    <lineage>
        <taxon>Bacteria</taxon>
        <taxon>Pseudomonadati</taxon>
        <taxon>Bacteroidota</taxon>
        <taxon>Bacteroidia</taxon>
        <taxon>Bacteroidales</taxon>
        <taxon>Porphyromonadaceae</taxon>
        <taxon>Porphyromonas</taxon>
    </lineage>
</organism>
<evidence type="ECO:0000313" key="6">
    <source>
        <dbReference type="EMBL" id="KGN98957.1"/>
    </source>
</evidence>
<sequence>MGVSYKLVLPLMVLWLLFSGCKAIKVKEAETAHIAGRYAQAAQLYDKLYRNTPRKEIEKKAYFAFKAGENYRLARNIQRAQSAYLAARNYQYPDTILQLRIAQMQQSTVQNKDWSKGFQEYLSVVPNDYFASLGVESSAQIHTLRSNPFRIHVRPAKELTSSKSDFGGAFTPDGKAFYFSSARNRNPELENSPITGEKPNDLYYIAQDAQGKWSRADSVPGGVNTLSDEGMPCITPDGANLYYTYAESDDLYDRTAKIYRASKSGEGGWSQGSEAKIWEDSLKMAAHPALSASGKTLYFVSEGGYGGKDIYTIPTEEIGTSTPTNIGASINTQGDEISPFMVGDSTLYFASNGRIGLGGYDIYKAVLQPSGEWQVAHMGTPLNSAQDDYGITFNPAPSKEFSAEGYFSSSRSDARGYPHIFSFKQYAIITQLEGYVYDREGYPISGAILRVVSEHTPENPIIVSSREDGYYVVDLEGATNYLLLAGAEDFLNQYAEFKTDPATEDASYQIDFQLASRIRSEVFQDIYYEFDKATLREESLKDLETMVKILKDNPDITVEIASHADRKGSDAYNIALSNRRAQSVIDYLSSQGIALERLHSQGYGKSRPRVITTQLHQKHPELPEGTILNEEFILQQSEELQIICDQLNRRTEFTVIE</sequence>
<evidence type="ECO:0000256" key="1">
    <source>
        <dbReference type="ARBA" id="ARBA00004442"/>
    </source>
</evidence>
<dbReference type="InterPro" id="IPR006665">
    <property type="entry name" value="OmpA-like"/>
</dbReference>
<dbReference type="eggNOG" id="COG2885">
    <property type="taxonomic scope" value="Bacteria"/>
</dbReference>
<accession>A0A0A2G962</accession>
<dbReference type="PANTHER" id="PTHR30329">
    <property type="entry name" value="STATOR ELEMENT OF FLAGELLAR MOTOR COMPLEX"/>
    <property type="match status" value="1"/>
</dbReference>
<dbReference type="InterPro" id="IPR036737">
    <property type="entry name" value="OmpA-like_sf"/>
</dbReference>
<dbReference type="Proteomes" id="UP000030134">
    <property type="component" value="Unassembled WGS sequence"/>
</dbReference>
<dbReference type="STRING" id="266762.HQ36_00195"/>
<evidence type="ECO:0000256" key="2">
    <source>
        <dbReference type="ARBA" id="ARBA00023136"/>
    </source>
</evidence>
<dbReference type="PROSITE" id="PS51257">
    <property type="entry name" value="PROKAR_LIPOPROTEIN"/>
    <property type="match status" value="1"/>
</dbReference>
<dbReference type="PANTHER" id="PTHR30329:SF21">
    <property type="entry name" value="LIPOPROTEIN YIAD-RELATED"/>
    <property type="match status" value="1"/>
</dbReference>
<name>A0A0A2G962_9PORP</name>
<keyword evidence="2 4" id="KW-0472">Membrane</keyword>
<dbReference type="eggNOG" id="COG0823">
    <property type="taxonomic scope" value="Bacteria"/>
</dbReference>
<proteinExistence type="predicted"/>
<evidence type="ECO:0000259" key="5">
    <source>
        <dbReference type="PROSITE" id="PS51123"/>
    </source>
</evidence>
<reference evidence="6 7" key="1">
    <citation type="submission" date="2014-08" db="EMBL/GenBank/DDBJ databases">
        <title>Porphyromonas gingivicanis strain:COT-022_OH1391 Genome sequencing.</title>
        <authorList>
            <person name="Wallis C."/>
            <person name="Deusch O."/>
            <person name="O'Flynn C."/>
            <person name="Davis I."/>
            <person name="Jospin G."/>
            <person name="Darling A.E."/>
            <person name="Coil D.A."/>
            <person name="Alexiev A."/>
            <person name="Horsfall A."/>
            <person name="Kirkwood N."/>
            <person name="Harris S."/>
            <person name="Eisen J.A."/>
        </authorList>
    </citation>
    <scope>NUCLEOTIDE SEQUENCE [LARGE SCALE GENOMIC DNA]</scope>
    <source>
        <strain evidence="7">COT-022 OH1391</strain>
    </source>
</reference>
<dbReference type="Gene3D" id="2.120.10.30">
    <property type="entry name" value="TolB, C-terminal domain"/>
    <property type="match status" value="1"/>
</dbReference>
<comment type="subcellular location">
    <subcellularLocation>
        <location evidence="1">Cell outer membrane</location>
    </subcellularLocation>
</comment>
<evidence type="ECO:0000256" key="3">
    <source>
        <dbReference type="ARBA" id="ARBA00023237"/>
    </source>
</evidence>
<gene>
    <name evidence="6" type="ORF">HQ36_00195</name>
</gene>
<dbReference type="AlphaFoldDB" id="A0A0A2G962"/>
<dbReference type="EMBL" id="JQZW01000002">
    <property type="protein sequence ID" value="KGN98957.1"/>
    <property type="molecule type" value="Genomic_DNA"/>
</dbReference>
<keyword evidence="7" id="KW-1185">Reference proteome</keyword>
<dbReference type="InterPro" id="IPR006664">
    <property type="entry name" value="OMP_bac"/>
</dbReference>
<keyword evidence="3" id="KW-0998">Cell outer membrane</keyword>
<dbReference type="Pfam" id="PF07676">
    <property type="entry name" value="PD40"/>
    <property type="match status" value="3"/>
</dbReference>
<dbReference type="InterPro" id="IPR050330">
    <property type="entry name" value="Bact_OuterMem_StrucFunc"/>
</dbReference>
<dbReference type="GO" id="GO:0009279">
    <property type="term" value="C:cell outer membrane"/>
    <property type="evidence" value="ECO:0007669"/>
    <property type="project" value="UniProtKB-SubCell"/>
</dbReference>
<feature type="domain" description="OmpA-like" evidence="5">
    <location>
        <begin position="515"/>
        <end position="657"/>
    </location>
</feature>
<dbReference type="SUPFAM" id="SSF82171">
    <property type="entry name" value="DPP6 N-terminal domain-like"/>
    <property type="match status" value="1"/>
</dbReference>
<evidence type="ECO:0000256" key="4">
    <source>
        <dbReference type="PROSITE-ProRule" id="PRU00473"/>
    </source>
</evidence>
<dbReference type="InterPro" id="IPR011659">
    <property type="entry name" value="WD40"/>
</dbReference>
<dbReference type="CDD" id="cd07185">
    <property type="entry name" value="OmpA_C-like"/>
    <property type="match status" value="1"/>
</dbReference>
<dbReference type="PROSITE" id="PS51123">
    <property type="entry name" value="OMPA_2"/>
    <property type="match status" value="1"/>
</dbReference>
<dbReference type="Gene3D" id="3.30.1330.60">
    <property type="entry name" value="OmpA-like domain"/>
    <property type="match status" value="1"/>
</dbReference>
<dbReference type="Gene3D" id="2.60.40.1120">
    <property type="entry name" value="Carboxypeptidase-like, regulatory domain"/>
    <property type="match status" value="1"/>
</dbReference>
<evidence type="ECO:0000313" key="7">
    <source>
        <dbReference type="Proteomes" id="UP000030134"/>
    </source>
</evidence>